<dbReference type="KEGG" id="fmr:Fuma_03094"/>
<proteinExistence type="predicted"/>
<accession>A0A1P8WHD0</accession>
<dbReference type="GO" id="GO:0006777">
    <property type="term" value="P:Mo-molybdopterin cofactor biosynthetic process"/>
    <property type="evidence" value="ECO:0007669"/>
    <property type="project" value="InterPro"/>
</dbReference>
<evidence type="ECO:0000313" key="4">
    <source>
        <dbReference type="Proteomes" id="UP000187735"/>
    </source>
</evidence>
<keyword evidence="4" id="KW-1185">Reference proteome</keyword>
<dbReference type="RefSeq" id="WP_077024932.1">
    <property type="nucleotide sequence ID" value="NZ_CP017641.1"/>
</dbReference>
<feature type="compositionally biased region" description="Basic and acidic residues" evidence="1">
    <location>
        <begin position="49"/>
        <end position="65"/>
    </location>
</feature>
<dbReference type="NCBIfam" id="TIGR00176">
    <property type="entry name" value="mobB"/>
    <property type="match status" value="1"/>
</dbReference>
<name>A0A1P8WHD0_9PLAN</name>
<dbReference type="CDD" id="cd03116">
    <property type="entry name" value="MobB"/>
    <property type="match status" value="1"/>
</dbReference>
<feature type="region of interest" description="Disordered" evidence="1">
    <location>
        <begin position="46"/>
        <end position="69"/>
    </location>
</feature>
<dbReference type="PANTHER" id="PTHR40072:SF1">
    <property type="entry name" value="MOLYBDOPTERIN-GUANINE DINUCLEOTIDE BIOSYNTHESIS ADAPTER PROTEIN"/>
    <property type="match status" value="1"/>
</dbReference>
<dbReference type="SUPFAM" id="SSF52540">
    <property type="entry name" value="P-loop containing nucleoside triphosphate hydrolases"/>
    <property type="match status" value="1"/>
</dbReference>
<protein>
    <submittedName>
        <fullName evidence="3">Molybdopterin-guanine dinucleotide biosynthesis protein B</fullName>
    </submittedName>
</protein>
<dbReference type="Proteomes" id="UP000187735">
    <property type="component" value="Chromosome"/>
</dbReference>
<dbReference type="InterPro" id="IPR004435">
    <property type="entry name" value="MobB_dom"/>
</dbReference>
<organism evidence="3 4">
    <name type="scientific">Fuerstiella marisgermanici</name>
    <dbReference type="NCBI Taxonomy" id="1891926"/>
    <lineage>
        <taxon>Bacteria</taxon>
        <taxon>Pseudomonadati</taxon>
        <taxon>Planctomycetota</taxon>
        <taxon>Planctomycetia</taxon>
        <taxon>Planctomycetales</taxon>
        <taxon>Planctomycetaceae</taxon>
        <taxon>Fuerstiella</taxon>
    </lineage>
</organism>
<reference evidence="3 4" key="1">
    <citation type="journal article" date="2016" name="Front. Microbiol.">
        <title>Fuerstia marisgermanicae gen. nov., sp. nov., an Unusual Member of the Phylum Planctomycetes from the German Wadden Sea.</title>
        <authorList>
            <person name="Kohn T."/>
            <person name="Heuer A."/>
            <person name="Jogler M."/>
            <person name="Vollmers J."/>
            <person name="Boedeker C."/>
            <person name="Bunk B."/>
            <person name="Rast P."/>
            <person name="Borchert D."/>
            <person name="Glockner I."/>
            <person name="Freese H.M."/>
            <person name="Klenk H.P."/>
            <person name="Overmann J."/>
            <person name="Kaster A.K."/>
            <person name="Rohde M."/>
            <person name="Wiegand S."/>
            <person name="Jogler C."/>
        </authorList>
    </citation>
    <scope>NUCLEOTIDE SEQUENCE [LARGE SCALE GENOMIC DNA]</scope>
    <source>
        <strain evidence="3 4">NH11</strain>
    </source>
</reference>
<dbReference type="Pfam" id="PF03205">
    <property type="entry name" value="MobB"/>
    <property type="match status" value="1"/>
</dbReference>
<gene>
    <name evidence="3" type="primary">mobB</name>
    <name evidence="3" type="ORF">Fuma_03094</name>
</gene>
<evidence type="ECO:0000259" key="2">
    <source>
        <dbReference type="Pfam" id="PF03205"/>
    </source>
</evidence>
<dbReference type="AlphaFoldDB" id="A0A1P8WHD0"/>
<evidence type="ECO:0000256" key="1">
    <source>
        <dbReference type="SAM" id="MobiDB-lite"/>
    </source>
</evidence>
<dbReference type="InterPro" id="IPR052539">
    <property type="entry name" value="MGD_biosynthesis_adapter"/>
</dbReference>
<dbReference type="PANTHER" id="PTHR40072">
    <property type="entry name" value="MOLYBDOPTERIN-GUANINE DINUCLEOTIDE BIOSYNTHESIS ADAPTER PROTEIN-RELATED"/>
    <property type="match status" value="1"/>
</dbReference>
<dbReference type="STRING" id="1891926.Fuma_03094"/>
<evidence type="ECO:0000313" key="3">
    <source>
        <dbReference type="EMBL" id="APZ93476.1"/>
    </source>
</evidence>
<dbReference type="Gene3D" id="3.40.50.300">
    <property type="entry name" value="P-loop containing nucleotide triphosphate hydrolases"/>
    <property type="match status" value="1"/>
</dbReference>
<sequence>MMHPKRQTVPRIHIVGRKNAGKTTLVCDLVKELTRMGYRVATIKHTHHNHELDTPGKDSHQHRESGATGVGILSPQITAAFVPVQRNDDEAKRYDSFQVLFADSDLILVEGDLQTTATRIEVWRETVPEPPYATTDKGIAVVVSDNDAHVSCLRWPRKDIGVIANNVADLAGIAVAQTRSGAGMGE</sequence>
<dbReference type="OrthoDB" id="9786803at2"/>
<feature type="domain" description="Molybdopterin-guanine dinucleotide biosynthesis protein B (MobB)" evidence="2">
    <location>
        <begin position="12"/>
        <end position="145"/>
    </location>
</feature>
<dbReference type="GO" id="GO:0005525">
    <property type="term" value="F:GTP binding"/>
    <property type="evidence" value="ECO:0007669"/>
    <property type="project" value="InterPro"/>
</dbReference>
<dbReference type="InterPro" id="IPR027417">
    <property type="entry name" value="P-loop_NTPase"/>
</dbReference>
<dbReference type="EMBL" id="CP017641">
    <property type="protein sequence ID" value="APZ93476.1"/>
    <property type="molecule type" value="Genomic_DNA"/>
</dbReference>